<dbReference type="AlphaFoldDB" id="A0A7G7G323"/>
<gene>
    <name evidence="1" type="ORF">HUW51_02005</name>
</gene>
<sequence length="182" mass="21410">MLRYQIKQPDELQPIEIRTILHYWEVDEWQQLSESEFKNKFAQSEFHLLTNENFKILAVARLNFDFSIKVQDQFYKLVELVGLVAMEKRRGYGKKLIENLVANVKARNLQTISFCEMVNRPFYQSCQLPMLLNQAKQLREPTGAEWLVPEDDDLLIVHLSEEHTQILKNLSPENLGYLVLGN</sequence>
<dbReference type="EMBL" id="CP055156">
    <property type="protein sequence ID" value="QNF31557.1"/>
    <property type="molecule type" value="Genomic_DNA"/>
</dbReference>
<dbReference type="InterPro" id="IPR016181">
    <property type="entry name" value="Acyl_CoA_acyltransferase"/>
</dbReference>
<organism evidence="1 2">
    <name type="scientific">Adhaeribacter swui</name>
    <dbReference type="NCBI Taxonomy" id="2086471"/>
    <lineage>
        <taxon>Bacteria</taxon>
        <taxon>Pseudomonadati</taxon>
        <taxon>Bacteroidota</taxon>
        <taxon>Cytophagia</taxon>
        <taxon>Cytophagales</taxon>
        <taxon>Hymenobacteraceae</taxon>
        <taxon>Adhaeribacter</taxon>
    </lineage>
</organism>
<protein>
    <recommendedName>
        <fullName evidence="3">GNAT family N-acetyltransferase</fullName>
    </recommendedName>
</protein>
<evidence type="ECO:0008006" key="3">
    <source>
        <dbReference type="Google" id="ProtNLM"/>
    </source>
</evidence>
<keyword evidence="2" id="KW-1185">Reference proteome</keyword>
<dbReference type="RefSeq" id="WP_185272331.1">
    <property type="nucleotide sequence ID" value="NZ_CP055156.1"/>
</dbReference>
<reference evidence="1 2" key="1">
    <citation type="journal article" date="2018" name="Int. J. Syst. Evol. Microbiol.">
        <title>Adhaeribacter swui sp. nov., isolated from wet mud.</title>
        <authorList>
            <person name="Kim D.U."/>
            <person name="Kim K.W."/>
            <person name="Kang M.S."/>
            <person name="Kim J.Y."/>
            <person name="Jang J.H."/>
            <person name="Kim M.K."/>
        </authorList>
    </citation>
    <scope>NUCLEOTIDE SEQUENCE [LARGE SCALE GENOMIC DNA]</scope>
    <source>
        <strain evidence="1 2">KCTC 52873</strain>
    </source>
</reference>
<dbReference type="Gene3D" id="3.40.630.30">
    <property type="match status" value="1"/>
</dbReference>
<proteinExistence type="predicted"/>
<dbReference type="SUPFAM" id="SSF55729">
    <property type="entry name" value="Acyl-CoA N-acyltransferases (Nat)"/>
    <property type="match status" value="1"/>
</dbReference>
<accession>A0A7G7G323</accession>
<name>A0A7G7G323_9BACT</name>
<dbReference type="Proteomes" id="UP000515237">
    <property type="component" value="Chromosome"/>
</dbReference>
<dbReference type="KEGG" id="aswu:HUW51_02005"/>
<evidence type="ECO:0000313" key="2">
    <source>
        <dbReference type="Proteomes" id="UP000515237"/>
    </source>
</evidence>
<evidence type="ECO:0000313" key="1">
    <source>
        <dbReference type="EMBL" id="QNF31557.1"/>
    </source>
</evidence>